<proteinExistence type="predicted"/>
<gene>
    <name evidence="1" type="ORF">ACFSNC_25060</name>
</gene>
<comment type="caution">
    <text evidence="1">The sequence shown here is derived from an EMBL/GenBank/DDBJ whole genome shotgun (WGS) entry which is preliminary data.</text>
</comment>
<evidence type="ECO:0000313" key="1">
    <source>
        <dbReference type="EMBL" id="MFD2143664.1"/>
    </source>
</evidence>
<dbReference type="RefSeq" id="WP_213356676.1">
    <property type="nucleotide sequence ID" value="NZ_JAHBGB010000046.1"/>
</dbReference>
<dbReference type="EMBL" id="JBHUHD010000004">
    <property type="protein sequence ID" value="MFD2143664.1"/>
    <property type="molecule type" value="Genomic_DNA"/>
</dbReference>
<dbReference type="Proteomes" id="UP001597299">
    <property type="component" value="Unassembled WGS sequence"/>
</dbReference>
<protein>
    <submittedName>
        <fullName evidence="1">Uncharacterized protein</fullName>
    </submittedName>
</protein>
<name>A0ABW4Z4X1_9HYPH</name>
<organism evidence="1 2">
    <name type="scientific">Ancylobacter oerskovii</name>
    <dbReference type="NCBI Taxonomy" id="459519"/>
    <lineage>
        <taxon>Bacteria</taxon>
        <taxon>Pseudomonadati</taxon>
        <taxon>Pseudomonadota</taxon>
        <taxon>Alphaproteobacteria</taxon>
        <taxon>Hyphomicrobiales</taxon>
        <taxon>Xanthobacteraceae</taxon>
        <taxon>Ancylobacter</taxon>
    </lineage>
</organism>
<accession>A0ABW4Z4X1</accession>
<reference evidence="2" key="1">
    <citation type="journal article" date="2019" name="Int. J. Syst. Evol. Microbiol.">
        <title>The Global Catalogue of Microorganisms (GCM) 10K type strain sequencing project: providing services to taxonomists for standard genome sequencing and annotation.</title>
        <authorList>
            <consortium name="The Broad Institute Genomics Platform"/>
            <consortium name="The Broad Institute Genome Sequencing Center for Infectious Disease"/>
            <person name="Wu L."/>
            <person name="Ma J."/>
        </authorList>
    </citation>
    <scope>NUCLEOTIDE SEQUENCE [LARGE SCALE GENOMIC DNA]</scope>
    <source>
        <strain evidence="2">CCM 7435</strain>
    </source>
</reference>
<sequence length="118" mass="12898">MNVMAGPDPVLGHILTVTRKADDHRAAVERAGGLLSVGDQQRDADRIADMLFVESQRFLSDRRPSTVEGVAALLDFALSDVGQYVLPHLTVEGRPFLPALMRVCADALAKQCRESRRA</sequence>
<evidence type="ECO:0000313" key="2">
    <source>
        <dbReference type="Proteomes" id="UP001597299"/>
    </source>
</evidence>
<keyword evidence="2" id="KW-1185">Reference proteome</keyword>